<dbReference type="Proteomes" id="UP000646579">
    <property type="component" value="Unassembled WGS sequence"/>
</dbReference>
<proteinExistence type="predicted"/>
<reference evidence="3" key="1">
    <citation type="journal article" date="2014" name="Int. J. Syst. Evol. Microbiol.">
        <title>Complete genome sequence of Corynebacterium casei LMG S-19264T (=DSM 44701T), isolated from a smear-ripened cheese.</title>
        <authorList>
            <consortium name="US DOE Joint Genome Institute (JGI-PGF)"/>
            <person name="Walter F."/>
            <person name="Albersmeier A."/>
            <person name="Kalinowski J."/>
            <person name="Ruckert C."/>
        </authorList>
    </citation>
    <scope>NUCLEOTIDE SEQUENCE</scope>
    <source>
        <strain evidence="3">KCTC 32437</strain>
    </source>
</reference>
<sequence>MNPARILLLVVALVAGLLAAFLVMRGGGETTPDTVVTEVVREEARARVLVASTAIGIGQKLSSGNLEWADWPEGAVRAEYVTEQAQPDARAELSGALVRFEIFPGEPIRQQKLVRADQGYLSAVLDKGKRGVSVPVSAAAGAGGFIVPNDRVDVVLTRALENEGVMISDTVLQNVRVLAIGERLGEVGATGGDEQVAAGENPQAQMFVNQTIATLELTPGQAEVLINAQSQGALSLTLRSITDFDGDAILASGKSSDSVTMIRYGNATNVRPGTQGGGAAGSANPAGSTAAPNFNQSVSSVSGLDASQMVSASPPSQAANSSLPSIEIR</sequence>
<feature type="compositionally biased region" description="Low complexity" evidence="1">
    <location>
        <begin position="281"/>
        <end position="293"/>
    </location>
</feature>
<protein>
    <submittedName>
        <fullName evidence="3">Flp pilus assembly protein CpaB</fullName>
    </submittedName>
</protein>
<evidence type="ECO:0000313" key="4">
    <source>
        <dbReference type="Proteomes" id="UP000646579"/>
    </source>
</evidence>
<keyword evidence="4" id="KW-1185">Reference proteome</keyword>
<gene>
    <name evidence="3" type="primary">ctpC</name>
    <name evidence="3" type="ORF">GCM10007989_30010</name>
</gene>
<dbReference type="SMART" id="SM00858">
    <property type="entry name" value="SAF"/>
    <property type="match status" value="1"/>
</dbReference>
<dbReference type="InterPro" id="IPR013974">
    <property type="entry name" value="SAF"/>
</dbReference>
<dbReference type="NCBIfam" id="TIGR03177">
    <property type="entry name" value="pilus_cpaB"/>
    <property type="match status" value="1"/>
</dbReference>
<dbReference type="InterPro" id="IPR017592">
    <property type="entry name" value="Pilus_assmbl_Flp-typ_CpaB"/>
</dbReference>
<dbReference type="EMBL" id="BMZE01000003">
    <property type="protein sequence ID" value="GHA31942.1"/>
    <property type="molecule type" value="Genomic_DNA"/>
</dbReference>
<feature type="region of interest" description="Disordered" evidence="1">
    <location>
        <begin position="268"/>
        <end position="329"/>
    </location>
</feature>
<dbReference type="InterPro" id="IPR031571">
    <property type="entry name" value="RcpC_dom"/>
</dbReference>
<evidence type="ECO:0000259" key="2">
    <source>
        <dbReference type="SMART" id="SM00858"/>
    </source>
</evidence>
<feature type="compositionally biased region" description="Low complexity" evidence="1">
    <location>
        <begin position="311"/>
        <end position="329"/>
    </location>
</feature>
<name>A0A918SC04_9HYPH</name>
<dbReference type="AlphaFoldDB" id="A0A918SC04"/>
<feature type="domain" description="SAF" evidence="2">
    <location>
        <begin position="46"/>
        <end position="114"/>
    </location>
</feature>
<reference evidence="3" key="2">
    <citation type="submission" date="2020-09" db="EMBL/GenBank/DDBJ databases">
        <authorList>
            <person name="Sun Q."/>
            <person name="Kim S."/>
        </authorList>
    </citation>
    <scope>NUCLEOTIDE SEQUENCE</scope>
    <source>
        <strain evidence="3">KCTC 32437</strain>
    </source>
</reference>
<evidence type="ECO:0000313" key="3">
    <source>
        <dbReference type="EMBL" id="GHA31942.1"/>
    </source>
</evidence>
<organism evidence="3 4">
    <name type="scientific">Devosia pacifica</name>
    <dbReference type="NCBI Taxonomy" id="1335967"/>
    <lineage>
        <taxon>Bacteria</taxon>
        <taxon>Pseudomonadati</taxon>
        <taxon>Pseudomonadota</taxon>
        <taxon>Alphaproteobacteria</taxon>
        <taxon>Hyphomicrobiales</taxon>
        <taxon>Devosiaceae</taxon>
        <taxon>Devosia</taxon>
    </lineage>
</organism>
<accession>A0A918SC04</accession>
<comment type="caution">
    <text evidence="3">The sequence shown here is derived from an EMBL/GenBank/DDBJ whole genome shotgun (WGS) entry which is preliminary data.</text>
</comment>
<dbReference type="Pfam" id="PF16976">
    <property type="entry name" value="RcpC"/>
    <property type="match status" value="1"/>
</dbReference>
<dbReference type="RefSeq" id="WP_189426532.1">
    <property type="nucleotide sequence ID" value="NZ_BMZE01000003.1"/>
</dbReference>
<dbReference type="Pfam" id="PF08666">
    <property type="entry name" value="SAF"/>
    <property type="match status" value="1"/>
</dbReference>
<evidence type="ECO:0000256" key="1">
    <source>
        <dbReference type="SAM" id="MobiDB-lite"/>
    </source>
</evidence>
<dbReference type="CDD" id="cd11614">
    <property type="entry name" value="SAF_CpaB_FlgA_like"/>
    <property type="match status" value="1"/>
</dbReference>